<accession>A0A3B0R6C4</accession>
<dbReference type="GO" id="GO:0045454">
    <property type="term" value="P:cell redox homeostasis"/>
    <property type="evidence" value="ECO:0007669"/>
    <property type="project" value="TreeGrafter"/>
</dbReference>
<evidence type="ECO:0000256" key="5">
    <source>
        <dbReference type="ARBA" id="ARBA00023157"/>
    </source>
</evidence>
<dbReference type="GO" id="GO:0034599">
    <property type="term" value="P:cellular response to oxidative stress"/>
    <property type="evidence" value="ECO:0007669"/>
    <property type="project" value="TreeGrafter"/>
</dbReference>
<dbReference type="EC" id="1.11.1.24" evidence="1"/>
<evidence type="ECO:0000256" key="9">
    <source>
        <dbReference type="ARBA" id="ARBA00049091"/>
    </source>
</evidence>
<dbReference type="InterPro" id="IPR050924">
    <property type="entry name" value="Peroxiredoxin_BCP/PrxQ"/>
</dbReference>
<dbReference type="EMBL" id="UOEB01000077">
    <property type="protein sequence ID" value="VAV83408.1"/>
    <property type="molecule type" value="Genomic_DNA"/>
</dbReference>
<dbReference type="InterPro" id="IPR013766">
    <property type="entry name" value="Thioredoxin_domain"/>
</dbReference>
<evidence type="ECO:0000259" key="11">
    <source>
        <dbReference type="PROSITE" id="PS51352"/>
    </source>
</evidence>
<evidence type="ECO:0000256" key="3">
    <source>
        <dbReference type="ARBA" id="ARBA00022862"/>
    </source>
</evidence>
<evidence type="ECO:0000256" key="10">
    <source>
        <dbReference type="SAM" id="Phobius"/>
    </source>
</evidence>
<dbReference type="AlphaFoldDB" id="A0A3B0R6C4"/>
<dbReference type="Gene3D" id="3.40.30.10">
    <property type="entry name" value="Glutaredoxin"/>
    <property type="match status" value="1"/>
</dbReference>
<keyword evidence="6" id="KW-0676">Redox-active center</keyword>
<reference evidence="12" key="1">
    <citation type="submission" date="2018-06" db="EMBL/GenBank/DDBJ databases">
        <authorList>
            <person name="Zhirakovskaya E."/>
        </authorList>
    </citation>
    <scope>NUCLEOTIDE SEQUENCE</scope>
</reference>
<evidence type="ECO:0000256" key="1">
    <source>
        <dbReference type="ARBA" id="ARBA00013017"/>
    </source>
</evidence>
<proteinExistence type="inferred from homology"/>
<comment type="catalytic activity">
    <reaction evidence="9">
        <text>a hydroperoxide + [thioredoxin]-dithiol = an alcohol + [thioredoxin]-disulfide + H2O</text>
        <dbReference type="Rhea" id="RHEA:62620"/>
        <dbReference type="Rhea" id="RHEA-COMP:10698"/>
        <dbReference type="Rhea" id="RHEA-COMP:10700"/>
        <dbReference type="ChEBI" id="CHEBI:15377"/>
        <dbReference type="ChEBI" id="CHEBI:29950"/>
        <dbReference type="ChEBI" id="CHEBI:30879"/>
        <dbReference type="ChEBI" id="CHEBI:35924"/>
        <dbReference type="ChEBI" id="CHEBI:50058"/>
        <dbReference type="EC" id="1.11.1.24"/>
    </reaction>
</comment>
<dbReference type="PANTHER" id="PTHR42801">
    <property type="entry name" value="THIOREDOXIN-DEPENDENT PEROXIDE REDUCTASE"/>
    <property type="match status" value="1"/>
</dbReference>
<dbReference type="InterPro" id="IPR036249">
    <property type="entry name" value="Thioredoxin-like_sf"/>
</dbReference>
<feature type="transmembrane region" description="Helical" evidence="10">
    <location>
        <begin position="35"/>
        <end position="56"/>
    </location>
</feature>
<dbReference type="Pfam" id="PF00578">
    <property type="entry name" value="AhpC-TSA"/>
    <property type="match status" value="1"/>
</dbReference>
<protein>
    <recommendedName>
        <fullName evidence="1">thioredoxin-dependent peroxiredoxin</fullName>
        <ecNumber evidence="1">1.11.1.24</ecNumber>
    </recommendedName>
    <alternativeName>
        <fullName evidence="7">Thioredoxin peroxidase</fullName>
    </alternativeName>
</protein>
<evidence type="ECO:0000256" key="2">
    <source>
        <dbReference type="ARBA" id="ARBA00022559"/>
    </source>
</evidence>
<evidence type="ECO:0000256" key="6">
    <source>
        <dbReference type="ARBA" id="ARBA00023284"/>
    </source>
</evidence>
<dbReference type="GO" id="GO:0005737">
    <property type="term" value="C:cytoplasm"/>
    <property type="evidence" value="ECO:0007669"/>
    <property type="project" value="TreeGrafter"/>
</dbReference>
<evidence type="ECO:0000256" key="7">
    <source>
        <dbReference type="ARBA" id="ARBA00032824"/>
    </source>
</evidence>
<keyword evidence="10" id="KW-0812">Transmembrane</keyword>
<dbReference type="SUPFAM" id="SSF52833">
    <property type="entry name" value="Thioredoxin-like"/>
    <property type="match status" value="1"/>
</dbReference>
<keyword evidence="2" id="KW-0575">Peroxidase</keyword>
<feature type="transmembrane region" description="Helical" evidence="10">
    <location>
        <begin position="7"/>
        <end position="29"/>
    </location>
</feature>
<evidence type="ECO:0000313" key="12">
    <source>
        <dbReference type="EMBL" id="VAV83408.1"/>
    </source>
</evidence>
<keyword evidence="5" id="KW-1015">Disulfide bond</keyword>
<feature type="domain" description="Thioredoxin" evidence="11">
    <location>
        <begin position="123"/>
        <end position="283"/>
    </location>
</feature>
<name>A0A3B0R6C4_9ZZZZ</name>
<evidence type="ECO:0000256" key="4">
    <source>
        <dbReference type="ARBA" id="ARBA00023002"/>
    </source>
</evidence>
<dbReference type="InterPro" id="IPR000866">
    <property type="entry name" value="AhpC/TSA"/>
</dbReference>
<dbReference type="PANTHER" id="PTHR42801:SF7">
    <property type="entry name" value="SLL1159 PROTEIN"/>
    <property type="match status" value="1"/>
</dbReference>
<keyword evidence="3" id="KW-0049">Antioxidant</keyword>
<keyword evidence="10" id="KW-1133">Transmembrane helix</keyword>
<keyword evidence="10" id="KW-0472">Membrane</keyword>
<feature type="transmembrane region" description="Helical" evidence="10">
    <location>
        <begin position="93"/>
        <end position="114"/>
    </location>
</feature>
<sequence>MKNLFKSIFISLFPAFALYVFIDSSIHLFQHGLSFRYLGRLIIALTIVIFFAGLFIKSQARTSRNLNFYSSFIFFGFITSLVFGGIIENKDIIGSSMSFVLALCWLAYIVWYSVFEKRENSTLKVGNSLASFKLEDETKNKIASETFLGNPSIYLFYRGNWCPLCMAQIKEIAAQYKELEKRGVNMIFISPQPHKFSKSLAEKYNLGFHFLTDTKNKVAKQLGIFSKNGIPAGFQVLGYDSDTVLPTVIITDAEGKIVFADLTDNYRVRPEPETFLKVIDNLR</sequence>
<keyword evidence="4" id="KW-0560">Oxidoreductase</keyword>
<gene>
    <name evidence="12" type="ORF">MNBD_BACTEROID02-325</name>
</gene>
<organism evidence="12">
    <name type="scientific">hydrothermal vent metagenome</name>
    <dbReference type="NCBI Taxonomy" id="652676"/>
    <lineage>
        <taxon>unclassified sequences</taxon>
        <taxon>metagenomes</taxon>
        <taxon>ecological metagenomes</taxon>
    </lineage>
</organism>
<comment type="similarity">
    <text evidence="8">Belongs to the peroxiredoxin family. BCP/PrxQ subfamily.</text>
</comment>
<dbReference type="PROSITE" id="PS51352">
    <property type="entry name" value="THIOREDOXIN_2"/>
    <property type="match status" value="1"/>
</dbReference>
<feature type="transmembrane region" description="Helical" evidence="10">
    <location>
        <begin position="68"/>
        <end position="87"/>
    </location>
</feature>
<dbReference type="GO" id="GO:0008379">
    <property type="term" value="F:thioredoxin peroxidase activity"/>
    <property type="evidence" value="ECO:0007669"/>
    <property type="project" value="TreeGrafter"/>
</dbReference>
<evidence type="ECO:0000256" key="8">
    <source>
        <dbReference type="ARBA" id="ARBA00038489"/>
    </source>
</evidence>